<dbReference type="PANTHER" id="PTHR31286:SF173">
    <property type="entry name" value="DUF4283 DOMAIN-CONTAINING PROTEIN"/>
    <property type="match status" value="1"/>
</dbReference>
<dbReference type="PANTHER" id="PTHR31286">
    <property type="entry name" value="GLYCINE-RICH CELL WALL STRUCTURAL PROTEIN 1.8-LIKE"/>
    <property type="match status" value="1"/>
</dbReference>
<name>A0ABR0MFB9_GOSAR</name>
<accession>A0ABR0MFB9</accession>
<evidence type="ECO:0008006" key="3">
    <source>
        <dbReference type="Google" id="ProtNLM"/>
    </source>
</evidence>
<organism evidence="1 2">
    <name type="scientific">Gossypium arboreum</name>
    <name type="common">Tree cotton</name>
    <name type="synonym">Gossypium nanking</name>
    <dbReference type="NCBI Taxonomy" id="29729"/>
    <lineage>
        <taxon>Eukaryota</taxon>
        <taxon>Viridiplantae</taxon>
        <taxon>Streptophyta</taxon>
        <taxon>Embryophyta</taxon>
        <taxon>Tracheophyta</taxon>
        <taxon>Spermatophyta</taxon>
        <taxon>Magnoliopsida</taxon>
        <taxon>eudicotyledons</taxon>
        <taxon>Gunneridae</taxon>
        <taxon>Pentapetalae</taxon>
        <taxon>rosids</taxon>
        <taxon>malvids</taxon>
        <taxon>Malvales</taxon>
        <taxon>Malvaceae</taxon>
        <taxon>Malvoideae</taxon>
        <taxon>Gossypium</taxon>
    </lineage>
</organism>
<gene>
    <name evidence="1" type="ORF">PVK06_048207</name>
</gene>
<evidence type="ECO:0000313" key="1">
    <source>
        <dbReference type="EMBL" id="KAK5771951.1"/>
    </source>
</evidence>
<sequence length="203" mass="22996">MKEASVFNVPSDGRTDIGTFTEEERNTKKVRFKVVGEDSMDNMVVDTTPVKEVSWKEMLLGRNGFESGDGASDGDLIIEDGDILRSSINGIPAINFSERLKNILIRDMETTVVVKLLGRNIGYGVLHNCISSLWKPSQPFRLMDIENGYYLPWTIEFDPLKPFPSVVTAWIRFSGLLGFLYKKRILEEIGAWWKSDEARLQDG</sequence>
<evidence type="ECO:0000313" key="2">
    <source>
        <dbReference type="Proteomes" id="UP001358586"/>
    </source>
</evidence>
<comment type="caution">
    <text evidence="1">The sequence shown here is derived from an EMBL/GenBank/DDBJ whole genome shotgun (WGS) entry which is preliminary data.</text>
</comment>
<dbReference type="Proteomes" id="UP001358586">
    <property type="component" value="Chromosome 13"/>
</dbReference>
<keyword evidence="2" id="KW-1185">Reference proteome</keyword>
<reference evidence="1 2" key="1">
    <citation type="submission" date="2023-03" db="EMBL/GenBank/DDBJ databases">
        <title>WGS of Gossypium arboreum.</title>
        <authorList>
            <person name="Yu D."/>
        </authorList>
    </citation>
    <scope>NUCLEOTIDE SEQUENCE [LARGE SCALE GENOMIC DNA]</scope>
    <source>
        <tissue evidence="1">Leaf</tissue>
    </source>
</reference>
<dbReference type="EMBL" id="JARKNE010000013">
    <property type="protein sequence ID" value="KAK5771951.1"/>
    <property type="molecule type" value="Genomic_DNA"/>
</dbReference>
<protein>
    <recommendedName>
        <fullName evidence="3">DUF4283 domain-containing protein</fullName>
    </recommendedName>
</protein>
<proteinExistence type="predicted"/>
<dbReference type="InterPro" id="IPR040256">
    <property type="entry name" value="At4g02000-like"/>
</dbReference>